<sequence>MIRFGTAQNDNLTDLVHPPKTVEPAMPKTNPKPPPSPQQPSGKVISPGGKPITMGLNLTSRNKVNNNI</sequence>
<dbReference type="Proteomes" id="UP000231136">
    <property type="component" value="Unassembled WGS sequence"/>
</dbReference>
<accession>A0A2H0DT26</accession>
<dbReference type="EMBL" id="PCTR01000137">
    <property type="protein sequence ID" value="PIP85347.1"/>
    <property type="molecule type" value="Genomic_DNA"/>
</dbReference>
<feature type="compositionally biased region" description="Polar residues" evidence="1">
    <location>
        <begin position="56"/>
        <end position="68"/>
    </location>
</feature>
<gene>
    <name evidence="2" type="ORF">COW83_04680</name>
</gene>
<protein>
    <submittedName>
        <fullName evidence="2">Uncharacterized protein</fullName>
    </submittedName>
</protein>
<name>A0A2H0DT26_9BACT</name>
<feature type="compositionally biased region" description="Polar residues" evidence="1">
    <location>
        <begin position="1"/>
        <end position="12"/>
    </location>
</feature>
<evidence type="ECO:0000313" key="3">
    <source>
        <dbReference type="Proteomes" id="UP000231136"/>
    </source>
</evidence>
<dbReference type="AlphaFoldDB" id="A0A2H0DT26"/>
<comment type="caution">
    <text evidence="2">The sequence shown here is derived from an EMBL/GenBank/DDBJ whole genome shotgun (WGS) entry which is preliminary data.</text>
</comment>
<reference evidence="2 3" key="1">
    <citation type="submission" date="2017-09" db="EMBL/GenBank/DDBJ databases">
        <title>Depth-based differentiation of microbial function through sediment-hosted aquifers and enrichment of novel symbionts in the deep terrestrial subsurface.</title>
        <authorList>
            <person name="Probst A.J."/>
            <person name="Ladd B."/>
            <person name="Jarett J.K."/>
            <person name="Geller-Mcgrath D.E."/>
            <person name="Sieber C.M."/>
            <person name="Emerson J.B."/>
            <person name="Anantharaman K."/>
            <person name="Thomas B.C."/>
            <person name="Malmstrom R."/>
            <person name="Stieglmeier M."/>
            <person name="Klingl A."/>
            <person name="Woyke T."/>
            <person name="Ryan C.M."/>
            <person name="Banfield J.F."/>
        </authorList>
    </citation>
    <scope>NUCLEOTIDE SEQUENCE [LARGE SCALE GENOMIC DNA]</scope>
    <source>
        <strain evidence="2">CG22_combo_CG10-13_8_21_14_all_43_12</strain>
    </source>
</reference>
<evidence type="ECO:0000256" key="1">
    <source>
        <dbReference type="SAM" id="MobiDB-lite"/>
    </source>
</evidence>
<evidence type="ECO:0000313" key="2">
    <source>
        <dbReference type="EMBL" id="PIP85347.1"/>
    </source>
</evidence>
<proteinExistence type="predicted"/>
<organism evidence="2 3">
    <name type="scientific">Candidatus Collierbacteria bacterium CG22_combo_CG10-13_8_21_14_all_43_12</name>
    <dbReference type="NCBI Taxonomy" id="1974537"/>
    <lineage>
        <taxon>Bacteria</taxon>
        <taxon>Candidatus Collieribacteriota</taxon>
    </lineage>
</organism>
<feature type="region of interest" description="Disordered" evidence="1">
    <location>
        <begin position="1"/>
        <end position="68"/>
    </location>
</feature>